<feature type="region of interest" description="Disordered" evidence="1">
    <location>
        <begin position="395"/>
        <end position="426"/>
    </location>
</feature>
<keyword evidence="2" id="KW-0812">Transmembrane</keyword>
<reference evidence="4" key="1">
    <citation type="journal article" date="2019" name="Int. J. Syst. Evol. Microbiol.">
        <title>The Global Catalogue of Microorganisms (GCM) 10K type strain sequencing project: providing services to taxonomists for standard genome sequencing and annotation.</title>
        <authorList>
            <consortium name="The Broad Institute Genomics Platform"/>
            <consortium name="The Broad Institute Genome Sequencing Center for Infectious Disease"/>
            <person name="Wu L."/>
            <person name="Ma J."/>
        </authorList>
    </citation>
    <scope>NUCLEOTIDE SEQUENCE [LARGE SCALE GENOMIC DNA]</scope>
    <source>
        <strain evidence="4">KCTC 42964</strain>
    </source>
</reference>
<organism evidence="3 4">
    <name type="scientific">Marinibaculum pumilum</name>
    <dbReference type="NCBI Taxonomy" id="1766165"/>
    <lineage>
        <taxon>Bacteria</taxon>
        <taxon>Pseudomonadati</taxon>
        <taxon>Pseudomonadota</taxon>
        <taxon>Alphaproteobacteria</taxon>
        <taxon>Rhodospirillales</taxon>
        <taxon>Rhodospirillaceae</taxon>
        <taxon>Marinibaculum</taxon>
    </lineage>
</organism>
<keyword evidence="4" id="KW-1185">Reference proteome</keyword>
<evidence type="ECO:0000256" key="1">
    <source>
        <dbReference type="SAM" id="MobiDB-lite"/>
    </source>
</evidence>
<proteinExistence type="predicted"/>
<evidence type="ECO:0000313" key="3">
    <source>
        <dbReference type="EMBL" id="MFC3226926.1"/>
    </source>
</evidence>
<feature type="transmembrane region" description="Helical" evidence="2">
    <location>
        <begin position="12"/>
        <end position="33"/>
    </location>
</feature>
<comment type="caution">
    <text evidence="3">The sequence shown here is derived from an EMBL/GenBank/DDBJ whole genome shotgun (WGS) entry which is preliminary data.</text>
</comment>
<feature type="transmembrane region" description="Helical" evidence="2">
    <location>
        <begin position="45"/>
        <end position="72"/>
    </location>
</feature>
<sequence>MARQLKDGITALQATTSAALGILALASGIYTYIGVRGLLDGTGGLSALAAIAYSAAVSVGIYVFWTYVLRFFPLLKSQAARMQMVMAILLGSAAIVAMSSWLNAAALAGSAAVEQHLAETVEDYQEALGRTHEQALAALGLLPDIRIAAANFENLAEQERGQGALTGTSGSGTVVQLLTQMSSQLRELEGQIVSSRADVESLFGQGTQHLRRMRELVAQPGPVEERSIEFAEEAVQVAGLITQLKQSSIAPAVLRAAEDLARSYVAPAPDGGSAALRAQQARVVENVRETIQQQSSALAAGAEQVLAAPPVELPRFTPISTAEAVLLYAGDFVPSWAGAIAIDLLPGVIVMILFIVQASIRREEDPLAAEDTITLREMQAAMLALKRIEAVQAEMPAQTAAPTAEERDGQPAEKDDGGRRGPMAVA</sequence>
<gene>
    <name evidence="3" type="ORF">ACFOGJ_06780</name>
</gene>
<name>A0ABV7KXS5_9PROT</name>
<keyword evidence="2" id="KW-1133">Transmembrane helix</keyword>
<keyword evidence="2" id="KW-0472">Membrane</keyword>
<accession>A0ABV7KXS5</accession>
<dbReference type="RefSeq" id="WP_379899079.1">
    <property type="nucleotide sequence ID" value="NZ_JBHRTR010000018.1"/>
</dbReference>
<dbReference type="Proteomes" id="UP001595528">
    <property type="component" value="Unassembled WGS sequence"/>
</dbReference>
<evidence type="ECO:0000256" key="2">
    <source>
        <dbReference type="SAM" id="Phobius"/>
    </source>
</evidence>
<evidence type="ECO:0008006" key="5">
    <source>
        <dbReference type="Google" id="ProtNLM"/>
    </source>
</evidence>
<evidence type="ECO:0000313" key="4">
    <source>
        <dbReference type="Proteomes" id="UP001595528"/>
    </source>
</evidence>
<feature type="transmembrane region" description="Helical" evidence="2">
    <location>
        <begin position="84"/>
        <end position="102"/>
    </location>
</feature>
<feature type="transmembrane region" description="Helical" evidence="2">
    <location>
        <begin position="336"/>
        <end position="356"/>
    </location>
</feature>
<dbReference type="EMBL" id="JBHRTR010000018">
    <property type="protein sequence ID" value="MFC3226926.1"/>
    <property type="molecule type" value="Genomic_DNA"/>
</dbReference>
<protein>
    <recommendedName>
        <fullName evidence="5">DUF4407 domain-containing protein</fullName>
    </recommendedName>
</protein>
<feature type="compositionally biased region" description="Basic and acidic residues" evidence="1">
    <location>
        <begin position="404"/>
        <end position="419"/>
    </location>
</feature>